<name>A0A316DFV4_9BACT</name>
<gene>
    <name evidence="1" type="ORF">LV89_04934</name>
</gene>
<reference evidence="1 2" key="1">
    <citation type="submission" date="2018-05" db="EMBL/GenBank/DDBJ databases">
        <title>Genomic Encyclopedia of Archaeal and Bacterial Type Strains, Phase II (KMG-II): from individual species to whole genera.</title>
        <authorList>
            <person name="Goeker M."/>
        </authorList>
    </citation>
    <scope>NUCLEOTIDE SEQUENCE [LARGE SCALE GENOMIC DNA]</scope>
    <source>
        <strain evidence="1 2">DSM 22214</strain>
    </source>
</reference>
<organism evidence="1 2">
    <name type="scientific">Arcicella aurantiaca</name>
    <dbReference type="NCBI Taxonomy" id="591202"/>
    <lineage>
        <taxon>Bacteria</taxon>
        <taxon>Pseudomonadati</taxon>
        <taxon>Bacteroidota</taxon>
        <taxon>Cytophagia</taxon>
        <taxon>Cytophagales</taxon>
        <taxon>Flectobacillaceae</taxon>
        <taxon>Arcicella</taxon>
    </lineage>
</organism>
<dbReference type="Proteomes" id="UP000245489">
    <property type="component" value="Unassembled WGS sequence"/>
</dbReference>
<accession>A0A316DFV4</accession>
<sequence length="139" mass="16606">MAFLVINRSEIHMNHFEIITSALINCEDKYEAKSYLENYCYKNKILFVTLNHCWNIPQSRYGLSYDIPLTDDNPKLFFKLYHLIYKIFTKIDDDKFFEHIKKTIKIIKPMNGVLQFTDEGLFGKGWVVYEADFEKMLLD</sequence>
<dbReference type="EMBL" id="QGGO01000052">
    <property type="protein sequence ID" value="PWK16119.1"/>
    <property type="molecule type" value="Genomic_DNA"/>
</dbReference>
<dbReference type="AlphaFoldDB" id="A0A316DFV4"/>
<protein>
    <submittedName>
        <fullName evidence="1">Uncharacterized protein</fullName>
    </submittedName>
</protein>
<evidence type="ECO:0000313" key="2">
    <source>
        <dbReference type="Proteomes" id="UP000245489"/>
    </source>
</evidence>
<proteinExistence type="predicted"/>
<keyword evidence="2" id="KW-1185">Reference proteome</keyword>
<comment type="caution">
    <text evidence="1">The sequence shown here is derived from an EMBL/GenBank/DDBJ whole genome shotgun (WGS) entry which is preliminary data.</text>
</comment>
<evidence type="ECO:0000313" key="1">
    <source>
        <dbReference type="EMBL" id="PWK16119.1"/>
    </source>
</evidence>